<dbReference type="Gene3D" id="3.40.50.620">
    <property type="entry name" value="HUPs"/>
    <property type="match status" value="1"/>
</dbReference>
<name>A0A948RR45_UNCEI</name>
<evidence type="ECO:0000313" key="6">
    <source>
        <dbReference type="EMBL" id="MBU2689450.1"/>
    </source>
</evidence>
<dbReference type="SMART" id="SM00893">
    <property type="entry name" value="ETF"/>
    <property type="match status" value="1"/>
</dbReference>
<reference evidence="6" key="1">
    <citation type="submission" date="2021-05" db="EMBL/GenBank/DDBJ databases">
        <title>Energy efficiency and biological interactions define the core microbiome of deep oligotrophic groundwater.</title>
        <authorList>
            <person name="Mehrshad M."/>
            <person name="Lopez-Fernandez M."/>
            <person name="Bell E."/>
            <person name="Bernier-Latmani R."/>
            <person name="Bertilsson S."/>
            <person name="Dopson M."/>
        </authorList>
    </citation>
    <scope>NUCLEOTIDE SEQUENCE</scope>
    <source>
        <strain evidence="6">Modern_marine.mb.64</strain>
    </source>
</reference>
<dbReference type="Pfam" id="PF01012">
    <property type="entry name" value="ETF"/>
    <property type="match status" value="1"/>
</dbReference>
<dbReference type="PIRSF" id="PIRSF000090">
    <property type="entry name" value="Beta-ETF"/>
    <property type="match status" value="1"/>
</dbReference>
<dbReference type="InterPro" id="IPR012255">
    <property type="entry name" value="ETF_b"/>
</dbReference>
<dbReference type="PANTHER" id="PTHR21294">
    <property type="entry name" value="ELECTRON TRANSFER FLAVOPROTEIN BETA-SUBUNIT"/>
    <property type="match status" value="1"/>
</dbReference>
<evidence type="ECO:0000313" key="7">
    <source>
        <dbReference type="Proteomes" id="UP000777784"/>
    </source>
</evidence>
<evidence type="ECO:0000259" key="5">
    <source>
        <dbReference type="SMART" id="SM00893"/>
    </source>
</evidence>
<accession>A0A948RR45</accession>
<dbReference type="PANTHER" id="PTHR21294:SF8">
    <property type="entry name" value="ELECTRON TRANSFER FLAVOPROTEIN SUBUNIT BETA"/>
    <property type="match status" value="1"/>
</dbReference>
<evidence type="ECO:0000256" key="2">
    <source>
        <dbReference type="ARBA" id="ARBA00016797"/>
    </source>
</evidence>
<keyword evidence="4" id="KW-0249">Electron transport</keyword>
<dbReference type="GO" id="GO:0009055">
    <property type="term" value="F:electron transfer activity"/>
    <property type="evidence" value="ECO:0007669"/>
    <property type="project" value="InterPro"/>
</dbReference>
<dbReference type="InterPro" id="IPR033948">
    <property type="entry name" value="ETF_beta_N"/>
</dbReference>
<evidence type="ECO:0000256" key="4">
    <source>
        <dbReference type="ARBA" id="ARBA00022982"/>
    </source>
</evidence>
<gene>
    <name evidence="6" type="ORF">KJ970_00855</name>
</gene>
<evidence type="ECO:0000256" key="3">
    <source>
        <dbReference type="ARBA" id="ARBA00022448"/>
    </source>
</evidence>
<proteinExistence type="inferred from homology"/>
<comment type="similarity">
    <text evidence="1">Belongs to the ETF beta-subunit/FixA family.</text>
</comment>
<feature type="domain" description="Electron transfer flavoprotein alpha/beta-subunit N-terminal" evidence="5">
    <location>
        <begin position="23"/>
        <end position="213"/>
    </location>
</feature>
<sequence length="262" mass="27709">MKIVVCIKQVPSSEARVQINADGTSIESGELELVVNPYDENAVEEALQIKEAKGGETIALTVGSDKAEAALRACLNQGIDKAMIVKDPSLQGGDFLGTAKILAAALKQINPDLILLGKLSIDEENSAVGPALAELLGLPHVTVASKLEWIDDTSLKVSREVEGITEILALSLPAVITANKGLNEPRYASLRGIMAAKKKPIEAIDPTGLGLDPNVVGAAGRKISILKMEPPPPRAEGKVLQGEPQETVPELVRLLREEAKVL</sequence>
<organism evidence="6 7">
    <name type="scientific">Eiseniibacteriota bacterium</name>
    <dbReference type="NCBI Taxonomy" id="2212470"/>
    <lineage>
        <taxon>Bacteria</taxon>
        <taxon>Candidatus Eiseniibacteriota</taxon>
    </lineage>
</organism>
<evidence type="ECO:0000256" key="1">
    <source>
        <dbReference type="ARBA" id="ARBA00007557"/>
    </source>
</evidence>
<keyword evidence="3" id="KW-0813">Transport</keyword>
<protein>
    <recommendedName>
        <fullName evidence="2">Electron transfer flavoprotein subunit beta</fullName>
    </recommendedName>
</protein>
<dbReference type="SUPFAM" id="SSF52402">
    <property type="entry name" value="Adenine nucleotide alpha hydrolases-like"/>
    <property type="match status" value="1"/>
</dbReference>
<dbReference type="InterPro" id="IPR014729">
    <property type="entry name" value="Rossmann-like_a/b/a_fold"/>
</dbReference>
<dbReference type="Proteomes" id="UP000777784">
    <property type="component" value="Unassembled WGS sequence"/>
</dbReference>
<dbReference type="CDD" id="cd01714">
    <property type="entry name" value="ETF_beta"/>
    <property type="match status" value="1"/>
</dbReference>
<dbReference type="EMBL" id="JAHJDP010000004">
    <property type="protein sequence ID" value="MBU2689450.1"/>
    <property type="molecule type" value="Genomic_DNA"/>
</dbReference>
<dbReference type="InterPro" id="IPR014730">
    <property type="entry name" value="ETF_a/b_N"/>
</dbReference>
<dbReference type="AlphaFoldDB" id="A0A948RR45"/>
<comment type="caution">
    <text evidence="6">The sequence shown here is derived from an EMBL/GenBank/DDBJ whole genome shotgun (WGS) entry which is preliminary data.</text>
</comment>